<sequence length="41" mass="4363">MRIGGGAVLLIVPLIAILLFGASVAWRQLETIDPIMTGSIR</sequence>
<proteinExistence type="predicted"/>
<keyword evidence="2" id="KW-1185">Reference proteome</keyword>
<reference evidence="2" key="1">
    <citation type="submission" date="2017-04" db="EMBL/GenBank/DDBJ databases">
        <authorList>
            <person name="Varghese N."/>
            <person name="Submissions S."/>
        </authorList>
    </citation>
    <scope>NUCLEOTIDE SEQUENCE [LARGE SCALE GENOMIC DNA]</scope>
    <source>
        <strain evidence="2">B4P</strain>
    </source>
</reference>
<evidence type="ECO:0000313" key="2">
    <source>
        <dbReference type="Proteomes" id="UP000192903"/>
    </source>
</evidence>
<protein>
    <submittedName>
        <fullName evidence="1">Uncharacterized protein</fullName>
    </submittedName>
</protein>
<name>A0A1X7FJC1_9HYPH</name>
<dbReference type="AlphaFoldDB" id="A0A1X7FJC1"/>
<dbReference type="Proteomes" id="UP000192903">
    <property type="component" value="Unassembled WGS sequence"/>
</dbReference>
<evidence type="ECO:0000313" key="1">
    <source>
        <dbReference type="EMBL" id="SMF53159.1"/>
    </source>
</evidence>
<organism evidence="1 2">
    <name type="scientific">Xaviernesmea oryzae</name>
    <dbReference type="NCBI Taxonomy" id="464029"/>
    <lineage>
        <taxon>Bacteria</taxon>
        <taxon>Pseudomonadati</taxon>
        <taxon>Pseudomonadota</taxon>
        <taxon>Alphaproteobacteria</taxon>
        <taxon>Hyphomicrobiales</taxon>
        <taxon>Rhizobiaceae</taxon>
        <taxon>Rhizobium/Agrobacterium group</taxon>
        <taxon>Xaviernesmea</taxon>
    </lineage>
</organism>
<accession>A0A1X7FJC1</accession>
<dbReference type="EMBL" id="FXAF01000006">
    <property type="protein sequence ID" value="SMF53159.1"/>
    <property type="molecule type" value="Genomic_DNA"/>
</dbReference>
<gene>
    <name evidence="1" type="ORF">SAMN02982989_3179</name>
</gene>